<comment type="catalytic activity">
    <reaction evidence="1">
        <text>a 1,2-diacyl-sn-glycero-3-phosphocholine + H2O = a 1,2-diacyl-sn-glycero-3-phosphate + choline + H(+)</text>
        <dbReference type="Rhea" id="RHEA:14445"/>
        <dbReference type="ChEBI" id="CHEBI:15354"/>
        <dbReference type="ChEBI" id="CHEBI:15377"/>
        <dbReference type="ChEBI" id="CHEBI:15378"/>
        <dbReference type="ChEBI" id="CHEBI:57643"/>
        <dbReference type="ChEBI" id="CHEBI:58608"/>
        <dbReference type="EC" id="3.1.4.4"/>
    </reaction>
</comment>
<dbReference type="PANTHER" id="PTHR18896:SF76">
    <property type="entry name" value="PHOSPHOLIPASE"/>
    <property type="match status" value="1"/>
</dbReference>
<dbReference type="SMART" id="SM00155">
    <property type="entry name" value="PLDc"/>
    <property type="match status" value="2"/>
</dbReference>
<dbReference type="Pfam" id="PF09335">
    <property type="entry name" value="VTT_dom"/>
    <property type="match status" value="1"/>
</dbReference>
<feature type="domain" description="PLD phosphodiesterase" evidence="7">
    <location>
        <begin position="396"/>
        <end position="418"/>
    </location>
</feature>
<accession>A0ABN7Z7G8</accession>
<feature type="transmembrane region" description="Helical" evidence="6">
    <location>
        <begin position="574"/>
        <end position="607"/>
    </location>
</feature>
<dbReference type="CDD" id="cd09140">
    <property type="entry name" value="PLDc_vPLD1_2_like_bac_1"/>
    <property type="match status" value="1"/>
</dbReference>
<evidence type="ECO:0000256" key="3">
    <source>
        <dbReference type="ARBA" id="ARBA00022801"/>
    </source>
</evidence>
<keyword evidence="6" id="KW-0812">Transmembrane</keyword>
<dbReference type="CDD" id="cd09143">
    <property type="entry name" value="PLDc_vPLD1_2_like_bac_2"/>
    <property type="match status" value="1"/>
</dbReference>
<feature type="compositionally biased region" description="Low complexity" evidence="5">
    <location>
        <begin position="9"/>
        <end position="24"/>
    </location>
</feature>
<dbReference type="Pfam" id="PF13091">
    <property type="entry name" value="PLDc_2"/>
    <property type="match status" value="1"/>
</dbReference>
<feature type="region of interest" description="Disordered" evidence="5">
    <location>
        <begin position="752"/>
        <end position="772"/>
    </location>
</feature>
<dbReference type="EC" id="2.7.8.-" evidence="8"/>
<keyword evidence="9" id="KW-1185">Reference proteome</keyword>
<dbReference type="InterPro" id="IPR001736">
    <property type="entry name" value="PLipase_D/transphosphatidylase"/>
</dbReference>
<feature type="transmembrane region" description="Helical" evidence="6">
    <location>
        <begin position="690"/>
        <end position="709"/>
    </location>
</feature>
<dbReference type="Gene3D" id="3.30.870.10">
    <property type="entry name" value="Endonuclease Chain A"/>
    <property type="match status" value="2"/>
</dbReference>
<name>A0ABN7Z7G8_9BURK</name>
<keyword evidence="6" id="KW-1133">Transmembrane helix</keyword>
<gene>
    <name evidence="8" type="primary">clsA_2</name>
    <name evidence="8" type="ORF">LMG21510_03967</name>
</gene>
<dbReference type="InterPro" id="IPR015679">
    <property type="entry name" value="PLipase_D_fam"/>
</dbReference>
<evidence type="ECO:0000256" key="2">
    <source>
        <dbReference type="ARBA" id="ARBA00022737"/>
    </source>
</evidence>
<dbReference type="InterPro" id="IPR025202">
    <property type="entry name" value="PLD-like_dom"/>
</dbReference>
<keyword evidence="6" id="KW-0472">Membrane</keyword>
<protein>
    <submittedName>
        <fullName evidence="8">Cardiolipin synthase A</fullName>
        <ecNumber evidence="8">2.7.8.-</ecNumber>
    </submittedName>
</protein>
<dbReference type="InterPro" id="IPR032816">
    <property type="entry name" value="VTT_dom"/>
</dbReference>
<dbReference type="EMBL" id="CAJZAH010000004">
    <property type="protein sequence ID" value="CAG9180029.1"/>
    <property type="molecule type" value="Genomic_DNA"/>
</dbReference>
<dbReference type="PROSITE" id="PS50035">
    <property type="entry name" value="PLD"/>
    <property type="match status" value="2"/>
</dbReference>
<evidence type="ECO:0000313" key="9">
    <source>
        <dbReference type="Proteomes" id="UP000721236"/>
    </source>
</evidence>
<keyword evidence="4" id="KW-0443">Lipid metabolism</keyword>
<reference evidence="8 9" key="1">
    <citation type="submission" date="2021-08" db="EMBL/GenBank/DDBJ databases">
        <authorList>
            <person name="Peeters C."/>
        </authorList>
    </citation>
    <scope>NUCLEOTIDE SEQUENCE [LARGE SCALE GENOMIC DNA]</scope>
    <source>
        <strain evidence="8 9">LMG 21510</strain>
    </source>
</reference>
<evidence type="ECO:0000256" key="5">
    <source>
        <dbReference type="SAM" id="MobiDB-lite"/>
    </source>
</evidence>
<keyword evidence="8" id="KW-0808">Transferase</keyword>
<feature type="transmembrane region" description="Helical" evidence="6">
    <location>
        <begin position="721"/>
        <end position="741"/>
    </location>
</feature>
<feature type="compositionally biased region" description="Low complexity" evidence="5">
    <location>
        <begin position="752"/>
        <end position="765"/>
    </location>
</feature>
<dbReference type="GO" id="GO:0016740">
    <property type="term" value="F:transferase activity"/>
    <property type="evidence" value="ECO:0007669"/>
    <property type="project" value="UniProtKB-KW"/>
</dbReference>
<evidence type="ECO:0000256" key="6">
    <source>
        <dbReference type="SAM" id="Phobius"/>
    </source>
</evidence>
<feature type="transmembrane region" description="Helical" evidence="6">
    <location>
        <begin position="654"/>
        <end position="678"/>
    </location>
</feature>
<keyword evidence="2" id="KW-0677">Repeat</keyword>
<comment type="caution">
    <text evidence="8">The sequence shown here is derived from an EMBL/GenBank/DDBJ whole genome shotgun (WGS) entry which is preliminary data.</text>
</comment>
<dbReference type="Proteomes" id="UP000721236">
    <property type="component" value="Unassembled WGS sequence"/>
</dbReference>
<evidence type="ECO:0000256" key="4">
    <source>
        <dbReference type="ARBA" id="ARBA00023098"/>
    </source>
</evidence>
<keyword evidence="3" id="KW-0378">Hydrolase</keyword>
<organism evidence="8 9">
    <name type="scientific">Cupriavidus respiraculi</name>
    <dbReference type="NCBI Taxonomy" id="195930"/>
    <lineage>
        <taxon>Bacteria</taxon>
        <taxon>Pseudomonadati</taxon>
        <taxon>Pseudomonadota</taxon>
        <taxon>Betaproteobacteria</taxon>
        <taxon>Burkholderiales</taxon>
        <taxon>Burkholderiaceae</taxon>
        <taxon>Cupriavidus</taxon>
    </lineage>
</organism>
<feature type="transmembrane region" description="Helical" evidence="6">
    <location>
        <begin position="534"/>
        <end position="554"/>
    </location>
</feature>
<feature type="transmembrane region" description="Helical" evidence="6">
    <location>
        <begin position="614"/>
        <end position="634"/>
    </location>
</feature>
<evidence type="ECO:0000313" key="8">
    <source>
        <dbReference type="EMBL" id="CAG9180029.1"/>
    </source>
</evidence>
<evidence type="ECO:0000256" key="1">
    <source>
        <dbReference type="ARBA" id="ARBA00000798"/>
    </source>
</evidence>
<proteinExistence type="predicted"/>
<sequence length="772" mass="84360">MTDQKPPFAAFAGTTGADARTAAGQSAAMLTPEPPPRRPGSAILQPGRNCWRIEPAERFAMLVDGEAYFRALRAALIEAEHTVFILGWDIDSRFQLVPGGANDGFPEGLRDFLNALVRRRRRLRIYVLSWDFAMVYAMEREWLPAVKLDWQTHRRLTFRLDGRHPVGASHHQKVVVIDNCLGFAGGLDLTRCRWDTARHALDDPMRVDPDGKPYGPFHDVQAAVDGAAARALGEMAAERWHRATGRWPRPPDKVRRRLWPAGVTPDLTDVPVAIARTAPRFEDEPGIGEIRALHLDAIAAAERTLYMENQYFSSALVADALAERLPEADGPEVAIVSRRSESGWLEEHSMGALRARAHRKLRTVDEHHRYRLYCPRVPGEDDDTDTAAGKPGVNVHSKVMVVDDKLLTIGSANLNNRSMGLDTECNLVIESNGDPRIAAAIRAMRARLIGEHLDVPPQELVAAQERGEALHDTIARYHRPGERTLHAFDPPLLPEIDAMLPDAALLDPIEPIEPDNLVDEFLTHEARPRVVGRVGILIALLLLLGTLAFAWRYTPLREWADFRRVLDLVEQFDTLPFAPLAMIGAFVAGGLVLVPVTVLIVVTIIVFGPVLGALYALAGVVLSAATGYGLGRVAGRDAVRRFGGKRLNALSKQVGQHGVLAMVVLRLVPVAPFTLVNLVVGASRISFRDCLLGTALGMTPGIVISASLVDRIAAAARNPGPLTFALLLLVLLIPISALLILRRKRKRQAAAAAQEPLAHGPAPRGAHGGHPT</sequence>
<dbReference type="RefSeq" id="WP_224043592.1">
    <property type="nucleotide sequence ID" value="NZ_CAJZAH010000004.1"/>
</dbReference>
<feature type="domain" description="PLD phosphodiesterase" evidence="7">
    <location>
        <begin position="166"/>
        <end position="193"/>
    </location>
</feature>
<dbReference type="PANTHER" id="PTHR18896">
    <property type="entry name" value="PHOSPHOLIPASE D"/>
    <property type="match status" value="1"/>
</dbReference>
<dbReference type="SUPFAM" id="SSF56024">
    <property type="entry name" value="Phospholipase D/nuclease"/>
    <property type="match status" value="2"/>
</dbReference>
<feature type="region of interest" description="Disordered" evidence="5">
    <location>
        <begin position="1"/>
        <end position="44"/>
    </location>
</feature>
<evidence type="ECO:0000259" key="7">
    <source>
        <dbReference type="PROSITE" id="PS50035"/>
    </source>
</evidence>